<dbReference type="PATRIC" id="fig|931276.5.peg.3292"/>
<dbReference type="Proteomes" id="UP000011728">
    <property type="component" value="Chromosome"/>
</dbReference>
<proteinExistence type="predicted"/>
<dbReference type="PROSITE" id="PS00041">
    <property type="entry name" value="HTH_ARAC_FAMILY_1"/>
    <property type="match status" value="1"/>
</dbReference>
<dbReference type="EMBL" id="CP004121">
    <property type="protein sequence ID" value="AGF57030.1"/>
    <property type="molecule type" value="Genomic_DNA"/>
</dbReference>
<dbReference type="Pfam" id="PF07883">
    <property type="entry name" value="Cupin_2"/>
    <property type="match status" value="1"/>
</dbReference>
<accession>M1LV85</accession>
<sequence>MNKEELDIYLRSYIGHEYSDLKEIVRYYNFQSIDDAITNIHNIQKRNYPIKEIDSLDTYFPKEFLFKKHGRFTAFAPHKHNWIELAYIYSGEISEIINGSSITLKTGDLIILDRNVIHSTDIAGFNDIMLSFILNIDYFNNSFFSQLMSSNVITNFLLHSLYEMHKYNTYLLFQTKDNEDIHNIICKLATEFISPNIGSDVIKDNYIKILFTELLRIYDSENNKENDINKNTQISFDILNYIKANYNTINLSSAAKYFNFNTNYFSSFVKKITGLNFKDLILNEKLEKSSYLLRNTDMSIESICQEVNISNINFFYKKFKERYNVTPNKYRK</sequence>
<gene>
    <name evidence="5" type="ORF">Cspa_c32690</name>
</gene>
<evidence type="ECO:0000259" key="4">
    <source>
        <dbReference type="PROSITE" id="PS01124"/>
    </source>
</evidence>
<dbReference type="InterPro" id="IPR037923">
    <property type="entry name" value="HTH-like"/>
</dbReference>
<reference evidence="5 6" key="1">
    <citation type="submission" date="2013-02" db="EMBL/GenBank/DDBJ databases">
        <title>Genome sequence of Clostridium saccharoperbutylacetonicum N1-4(HMT).</title>
        <authorList>
            <person name="Poehlein A."/>
            <person name="Daniel R."/>
        </authorList>
    </citation>
    <scope>NUCLEOTIDE SEQUENCE [LARGE SCALE GENOMIC DNA]</scope>
    <source>
        <strain evidence="6">N1-4(HMT)</strain>
    </source>
</reference>
<organism evidence="5 6">
    <name type="scientific">Clostridium saccharoperbutylacetonicum N1-4(HMT)</name>
    <dbReference type="NCBI Taxonomy" id="931276"/>
    <lineage>
        <taxon>Bacteria</taxon>
        <taxon>Bacillati</taxon>
        <taxon>Bacillota</taxon>
        <taxon>Clostridia</taxon>
        <taxon>Eubacteriales</taxon>
        <taxon>Clostridiaceae</taxon>
        <taxon>Clostridium</taxon>
    </lineage>
</organism>
<feature type="domain" description="HTH araC/xylS-type" evidence="4">
    <location>
        <begin position="236"/>
        <end position="332"/>
    </location>
</feature>
<dbReference type="KEGG" id="csr:Cspa_c32690"/>
<protein>
    <submittedName>
        <fullName evidence="5">AraC-type DNA-binding domain-containing protein</fullName>
    </submittedName>
</protein>
<dbReference type="SUPFAM" id="SSF51215">
    <property type="entry name" value="Regulatory protein AraC"/>
    <property type="match status" value="1"/>
</dbReference>
<dbReference type="InterPro" id="IPR014710">
    <property type="entry name" value="RmlC-like_jellyroll"/>
</dbReference>
<keyword evidence="1" id="KW-0805">Transcription regulation</keyword>
<dbReference type="PROSITE" id="PS01124">
    <property type="entry name" value="HTH_ARAC_FAMILY_2"/>
    <property type="match status" value="1"/>
</dbReference>
<name>M1LV85_9CLOT</name>
<dbReference type="InterPro" id="IPR018062">
    <property type="entry name" value="HTH_AraC-typ_CS"/>
</dbReference>
<dbReference type="SMART" id="SM00342">
    <property type="entry name" value="HTH_ARAC"/>
    <property type="match status" value="1"/>
</dbReference>
<dbReference type="RefSeq" id="WP_015393348.1">
    <property type="nucleotide sequence ID" value="NC_020291.1"/>
</dbReference>
<dbReference type="GO" id="GO:0043565">
    <property type="term" value="F:sequence-specific DNA binding"/>
    <property type="evidence" value="ECO:0007669"/>
    <property type="project" value="InterPro"/>
</dbReference>
<dbReference type="eggNOG" id="COG2207">
    <property type="taxonomic scope" value="Bacteria"/>
</dbReference>
<dbReference type="PANTHER" id="PTHR43280">
    <property type="entry name" value="ARAC-FAMILY TRANSCRIPTIONAL REGULATOR"/>
    <property type="match status" value="1"/>
</dbReference>
<dbReference type="InterPro" id="IPR009057">
    <property type="entry name" value="Homeodomain-like_sf"/>
</dbReference>
<dbReference type="GO" id="GO:0003700">
    <property type="term" value="F:DNA-binding transcription factor activity"/>
    <property type="evidence" value="ECO:0007669"/>
    <property type="project" value="InterPro"/>
</dbReference>
<keyword evidence="6" id="KW-1185">Reference proteome</keyword>
<dbReference type="SUPFAM" id="SSF46689">
    <property type="entry name" value="Homeodomain-like"/>
    <property type="match status" value="1"/>
</dbReference>
<dbReference type="Gene3D" id="1.10.10.60">
    <property type="entry name" value="Homeodomain-like"/>
    <property type="match status" value="2"/>
</dbReference>
<evidence type="ECO:0000256" key="3">
    <source>
        <dbReference type="ARBA" id="ARBA00023163"/>
    </source>
</evidence>
<evidence type="ECO:0000313" key="6">
    <source>
        <dbReference type="Proteomes" id="UP000011728"/>
    </source>
</evidence>
<evidence type="ECO:0000256" key="1">
    <source>
        <dbReference type="ARBA" id="ARBA00023015"/>
    </source>
</evidence>
<evidence type="ECO:0000313" key="5">
    <source>
        <dbReference type="EMBL" id="AGF57030.1"/>
    </source>
</evidence>
<dbReference type="InterPro" id="IPR018060">
    <property type="entry name" value="HTH_AraC"/>
</dbReference>
<dbReference type="InterPro" id="IPR013096">
    <property type="entry name" value="Cupin_2"/>
</dbReference>
<keyword evidence="2 5" id="KW-0238">DNA-binding</keyword>
<dbReference type="PANTHER" id="PTHR43280:SF28">
    <property type="entry name" value="HTH-TYPE TRANSCRIPTIONAL ACTIVATOR RHAS"/>
    <property type="match status" value="1"/>
</dbReference>
<evidence type="ECO:0000256" key="2">
    <source>
        <dbReference type="ARBA" id="ARBA00023125"/>
    </source>
</evidence>
<dbReference type="AlphaFoldDB" id="M1LV85"/>
<dbReference type="Gene3D" id="2.60.120.10">
    <property type="entry name" value="Jelly Rolls"/>
    <property type="match status" value="1"/>
</dbReference>
<keyword evidence="3" id="KW-0804">Transcription</keyword>
<dbReference type="HOGENOM" id="CLU_000445_88_0_9"/>
<dbReference type="Pfam" id="PF12833">
    <property type="entry name" value="HTH_18"/>
    <property type="match status" value="1"/>
</dbReference>